<dbReference type="RefSeq" id="WP_119778573.1">
    <property type="nucleotide sequence ID" value="NZ_QYUK01000011.1"/>
</dbReference>
<gene>
    <name evidence="15" type="ORF">D3874_13670</name>
</gene>
<comment type="pathway">
    <text evidence="2">Glycan biosynthesis; alginate biosynthesis.</text>
</comment>
<keyword evidence="9 14" id="KW-1133">Transmembrane helix</keyword>
<evidence type="ECO:0000256" key="6">
    <source>
        <dbReference type="ARBA" id="ARBA00022679"/>
    </source>
</evidence>
<protein>
    <recommendedName>
        <fullName evidence="4">Probable alginate O-acetylase AlgI</fullName>
    </recommendedName>
    <alternativeName>
        <fullName evidence="12">Alginate biosynthesis protein AlgI</fullName>
    </alternativeName>
</protein>
<feature type="transmembrane region" description="Helical" evidence="14">
    <location>
        <begin position="353"/>
        <end position="371"/>
    </location>
</feature>
<dbReference type="Pfam" id="PF03062">
    <property type="entry name" value="MBOAT"/>
    <property type="match status" value="1"/>
</dbReference>
<dbReference type="Proteomes" id="UP000284605">
    <property type="component" value="Unassembled WGS sequence"/>
</dbReference>
<feature type="transmembrane region" description="Helical" evidence="14">
    <location>
        <begin position="310"/>
        <end position="333"/>
    </location>
</feature>
<dbReference type="PANTHER" id="PTHR13285:SF23">
    <property type="entry name" value="TEICHOIC ACID D-ALANYLTRANSFERASE"/>
    <property type="match status" value="1"/>
</dbReference>
<dbReference type="InterPro" id="IPR028362">
    <property type="entry name" value="AlgI"/>
</dbReference>
<reference evidence="15 16" key="1">
    <citation type="submission" date="2018-09" db="EMBL/GenBank/DDBJ databases">
        <authorList>
            <person name="Zhu H."/>
        </authorList>
    </citation>
    <scope>NUCLEOTIDE SEQUENCE [LARGE SCALE GENOMIC DNA]</scope>
    <source>
        <strain evidence="15 16">K1W22B-8</strain>
    </source>
</reference>
<evidence type="ECO:0000256" key="2">
    <source>
        <dbReference type="ARBA" id="ARBA00005182"/>
    </source>
</evidence>
<dbReference type="InterPro" id="IPR024194">
    <property type="entry name" value="Ac/AlaTfrase_AlgI/DltB"/>
</dbReference>
<feature type="transmembrane region" description="Helical" evidence="14">
    <location>
        <begin position="439"/>
        <end position="464"/>
    </location>
</feature>
<evidence type="ECO:0000256" key="4">
    <source>
        <dbReference type="ARBA" id="ARBA00016084"/>
    </source>
</evidence>
<evidence type="ECO:0000256" key="14">
    <source>
        <dbReference type="SAM" id="Phobius"/>
    </source>
</evidence>
<evidence type="ECO:0000313" key="15">
    <source>
        <dbReference type="EMBL" id="RJF87938.1"/>
    </source>
</evidence>
<keyword evidence="16" id="KW-1185">Reference proteome</keyword>
<feature type="transmembrane region" description="Helical" evidence="14">
    <location>
        <begin position="119"/>
        <end position="137"/>
    </location>
</feature>
<evidence type="ECO:0000256" key="8">
    <source>
        <dbReference type="ARBA" id="ARBA00022841"/>
    </source>
</evidence>
<accession>A0A418WD99</accession>
<feature type="transmembrane region" description="Helical" evidence="14">
    <location>
        <begin position="149"/>
        <end position="169"/>
    </location>
</feature>
<evidence type="ECO:0000256" key="10">
    <source>
        <dbReference type="ARBA" id="ARBA00023136"/>
    </source>
</evidence>
<feature type="transmembrane region" description="Helical" evidence="14">
    <location>
        <begin position="77"/>
        <end position="99"/>
    </location>
</feature>
<feature type="transmembrane region" description="Helical" evidence="14">
    <location>
        <begin position="238"/>
        <end position="260"/>
    </location>
</feature>
<dbReference type="AlphaFoldDB" id="A0A418WD99"/>
<dbReference type="PIRSF" id="PIRSF500217">
    <property type="entry name" value="AlgI"/>
    <property type="match status" value="1"/>
</dbReference>
<dbReference type="PANTHER" id="PTHR13285">
    <property type="entry name" value="ACYLTRANSFERASE"/>
    <property type="match status" value="1"/>
</dbReference>
<comment type="subcellular location">
    <subcellularLocation>
        <location evidence="1">Cell membrane</location>
        <topology evidence="1">Multi-pass membrane protein</topology>
    </subcellularLocation>
</comment>
<comment type="caution">
    <text evidence="15">The sequence shown here is derived from an EMBL/GenBank/DDBJ whole genome shotgun (WGS) entry which is preliminary data.</text>
</comment>
<dbReference type="EMBL" id="QYUK01000011">
    <property type="protein sequence ID" value="RJF87938.1"/>
    <property type="molecule type" value="Genomic_DNA"/>
</dbReference>
<keyword evidence="10 13" id="KW-0472">Membrane</keyword>
<sequence length="466" mass="51553">MVFASVEFLTLFLPLFFIAYLATPGRGRNLVLLLASWVFYGWWKPVFLLLLWGVTLVGFAFGRAIEAAPTDQGKQRLLAWGAAVNLALLAWFKYANLAIGTANDGLSLLDAGHIAWDPVILPIGLSFYILHAISYLYDIRRGVVKAEPSLVAFGVYIAMFSQLVAGPVIRYRWVDKELASRRLDFSGFSTGARRFMIGFAMKVLIADSLAPLVDAAFTLSRPSLADAWVGTGAYALQLYFDFAGYSAMAIGLGLMLGFHFPENFNHPYLATSIQDFWRRWHISLSGWLRDYLYIALGGNRAGKARTYLNLILTMAIGGLWHGAAWTFVAWGLLHGLALVVERLAANRGVRLPNLLSYPLTMAVVLVAWTLFRASDWSAAQTMLMGQFGLHGIGLSAQLSLALHPVVVLWLCLGLATVWWPALAARLPGGGLALPRWWQALWPVASFIYALAVLEGHETVPFLYFQF</sequence>
<dbReference type="InterPro" id="IPR051085">
    <property type="entry name" value="MB_O-acyltransferase"/>
</dbReference>
<dbReference type="PIRSF" id="PIRSF016636">
    <property type="entry name" value="AlgI_DltB"/>
    <property type="match status" value="1"/>
</dbReference>
<evidence type="ECO:0000256" key="13">
    <source>
        <dbReference type="PIRNR" id="PIRNR016636"/>
    </source>
</evidence>
<evidence type="ECO:0000256" key="1">
    <source>
        <dbReference type="ARBA" id="ARBA00004651"/>
    </source>
</evidence>
<proteinExistence type="inferred from homology"/>
<keyword evidence="5 13" id="KW-1003">Cell membrane</keyword>
<evidence type="ECO:0000256" key="7">
    <source>
        <dbReference type="ARBA" id="ARBA00022692"/>
    </source>
</evidence>
<organism evidence="15 16">
    <name type="scientific">Oleomonas cavernae</name>
    <dbReference type="NCBI Taxonomy" id="2320859"/>
    <lineage>
        <taxon>Bacteria</taxon>
        <taxon>Pseudomonadati</taxon>
        <taxon>Pseudomonadota</taxon>
        <taxon>Alphaproteobacteria</taxon>
        <taxon>Acetobacterales</taxon>
        <taxon>Acetobacteraceae</taxon>
        <taxon>Oleomonas</taxon>
    </lineage>
</organism>
<evidence type="ECO:0000256" key="5">
    <source>
        <dbReference type="ARBA" id="ARBA00022475"/>
    </source>
</evidence>
<evidence type="ECO:0000256" key="12">
    <source>
        <dbReference type="ARBA" id="ARBA00031030"/>
    </source>
</evidence>
<evidence type="ECO:0000256" key="9">
    <source>
        <dbReference type="ARBA" id="ARBA00022989"/>
    </source>
</evidence>
<evidence type="ECO:0000256" key="11">
    <source>
        <dbReference type="ARBA" id="ARBA00023315"/>
    </source>
</evidence>
<dbReference type="OrthoDB" id="139172at2"/>
<keyword evidence="8" id="KW-0016">Alginate biosynthesis</keyword>
<dbReference type="InterPro" id="IPR004299">
    <property type="entry name" value="MBOAT_fam"/>
</dbReference>
<keyword evidence="6 13" id="KW-0808">Transferase</keyword>
<keyword evidence="11 13" id="KW-0012">Acyltransferase</keyword>
<name>A0A418WD99_9PROT</name>
<comment type="similarity">
    <text evidence="3 13">Belongs to the membrane-bound acyltransferase family.</text>
</comment>
<feature type="transmembrane region" description="Helical" evidence="14">
    <location>
        <begin position="43"/>
        <end position="65"/>
    </location>
</feature>
<evidence type="ECO:0000313" key="16">
    <source>
        <dbReference type="Proteomes" id="UP000284605"/>
    </source>
</evidence>
<dbReference type="GO" id="GO:0005886">
    <property type="term" value="C:plasma membrane"/>
    <property type="evidence" value="ECO:0007669"/>
    <property type="project" value="UniProtKB-SubCell"/>
</dbReference>
<dbReference type="GO" id="GO:0016746">
    <property type="term" value="F:acyltransferase activity"/>
    <property type="evidence" value="ECO:0007669"/>
    <property type="project" value="UniProtKB-KW"/>
</dbReference>
<evidence type="ECO:0000256" key="3">
    <source>
        <dbReference type="ARBA" id="ARBA00010323"/>
    </source>
</evidence>
<feature type="transmembrane region" description="Helical" evidence="14">
    <location>
        <begin position="392"/>
        <end position="419"/>
    </location>
</feature>
<dbReference type="GO" id="GO:0042121">
    <property type="term" value="P:alginic acid biosynthetic process"/>
    <property type="evidence" value="ECO:0007669"/>
    <property type="project" value="UniProtKB-KW"/>
</dbReference>
<keyword evidence="7 14" id="KW-0812">Transmembrane</keyword>